<feature type="compositionally biased region" description="Gly residues" evidence="1">
    <location>
        <begin position="513"/>
        <end position="533"/>
    </location>
</feature>
<feature type="region of interest" description="Disordered" evidence="1">
    <location>
        <begin position="228"/>
        <end position="248"/>
    </location>
</feature>
<dbReference type="AlphaFoldDB" id="A0A2V0PIW6"/>
<gene>
    <name evidence="2" type="ORF">Rsub_09948</name>
</gene>
<dbReference type="EMBL" id="BDRX01000095">
    <property type="protein sequence ID" value="GBF97257.1"/>
    <property type="molecule type" value="Genomic_DNA"/>
</dbReference>
<sequence length="567" mass="56309">MGLSIAQRRESTGPQRPEEPPSPQSAAARHPSRLLPAEIAAGVARALAADCSFLLLPSDVVAAAAALEDLAAAAPGFVVSAAHAALRERRLARPLSAGTPPPPSPRAAGAAGAGGEQFEYEYPPGAHAFDGEWKKVPAPVEASAYYAQLGVRPAGGGGSGGGGGGSGALLSPEQQAAARLAARRLYGGSTRAWLLRQLRAAAAARPAPLAAPGAAAAGAAAGAAGLAGSDGGRGPAAGGPAGNSGGGAGPAAACLSPELAAALDWLADECAARLSARSGAACLRPFDAEAEADAVLIGELPGTPLRSGACAAADARTALLLPPAPPLLELLRRWLPRALRPEPVAGAAADAAAFMRRLRALCHRRAREGAAAPLPDAELLAGAVLQHHRAAAAAAASGRGWAGAPGDAAWGEAPLAAPWGCAEAGRAYARRQRRRRRALEAELRADRARAAQELAAAGVREPLAPRGADWGFVSPAGAAQHAGVLVALALALRERGEPRPQQQRQQPPPAGLLTGGGDGGGSGGGGGGSGGFGDQEASLLRADLEEVAFDDSPPGSEGEEDEWTAGA</sequence>
<dbReference type="InParanoid" id="A0A2V0PIW6"/>
<proteinExistence type="predicted"/>
<dbReference type="Proteomes" id="UP000247498">
    <property type="component" value="Unassembled WGS sequence"/>
</dbReference>
<feature type="region of interest" description="Disordered" evidence="1">
    <location>
        <begin position="94"/>
        <end position="116"/>
    </location>
</feature>
<protein>
    <submittedName>
        <fullName evidence="2">Uncharacterized protein</fullName>
    </submittedName>
</protein>
<evidence type="ECO:0000256" key="1">
    <source>
        <dbReference type="SAM" id="MobiDB-lite"/>
    </source>
</evidence>
<feature type="compositionally biased region" description="Acidic residues" evidence="1">
    <location>
        <begin position="557"/>
        <end position="567"/>
    </location>
</feature>
<reference evidence="2 3" key="1">
    <citation type="journal article" date="2018" name="Sci. Rep.">
        <title>Raphidocelis subcapitata (=Pseudokirchneriella subcapitata) provides an insight into genome evolution and environmental adaptations in the Sphaeropleales.</title>
        <authorList>
            <person name="Suzuki S."/>
            <person name="Yamaguchi H."/>
            <person name="Nakajima N."/>
            <person name="Kawachi M."/>
        </authorList>
    </citation>
    <scope>NUCLEOTIDE SEQUENCE [LARGE SCALE GENOMIC DNA]</scope>
    <source>
        <strain evidence="2 3">NIES-35</strain>
    </source>
</reference>
<keyword evidence="3" id="KW-1185">Reference proteome</keyword>
<evidence type="ECO:0000313" key="2">
    <source>
        <dbReference type="EMBL" id="GBF97257.1"/>
    </source>
</evidence>
<feature type="region of interest" description="Disordered" evidence="1">
    <location>
        <begin position="1"/>
        <end position="33"/>
    </location>
</feature>
<feature type="compositionally biased region" description="Basic and acidic residues" evidence="1">
    <location>
        <begin position="7"/>
        <end position="19"/>
    </location>
</feature>
<accession>A0A2V0PIW6</accession>
<organism evidence="2 3">
    <name type="scientific">Raphidocelis subcapitata</name>
    <dbReference type="NCBI Taxonomy" id="307507"/>
    <lineage>
        <taxon>Eukaryota</taxon>
        <taxon>Viridiplantae</taxon>
        <taxon>Chlorophyta</taxon>
        <taxon>core chlorophytes</taxon>
        <taxon>Chlorophyceae</taxon>
        <taxon>CS clade</taxon>
        <taxon>Sphaeropleales</taxon>
        <taxon>Selenastraceae</taxon>
        <taxon>Raphidocelis</taxon>
    </lineage>
</organism>
<comment type="caution">
    <text evidence="2">The sequence shown here is derived from an EMBL/GenBank/DDBJ whole genome shotgun (WGS) entry which is preliminary data.</text>
</comment>
<evidence type="ECO:0000313" key="3">
    <source>
        <dbReference type="Proteomes" id="UP000247498"/>
    </source>
</evidence>
<name>A0A2V0PIW6_9CHLO</name>
<feature type="region of interest" description="Disordered" evidence="1">
    <location>
        <begin position="496"/>
        <end position="567"/>
    </location>
</feature>